<evidence type="ECO:0000313" key="1">
    <source>
        <dbReference type="EMBL" id="KAB1201120.1"/>
    </source>
</evidence>
<proteinExistence type="predicted"/>
<evidence type="ECO:0000313" key="2">
    <source>
        <dbReference type="Proteomes" id="UP000516437"/>
    </source>
</evidence>
<reference evidence="1 2" key="1">
    <citation type="journal article" date="2019" name="Plant Biotechnol. J.">
        <title>The red bayberry genome and genetic basis of sex determination.</title>
        <authorList>
            <person name="Jia H.M."/>
            <person name="Jia H.J."/>
            <person name="Cai Q.L."/>
            <person name="Wang Y."/>
            <person name="Zhao H.B."/>
            <person name="Yang W.F."/>
            <person name="Wang G.Y."/>
            <person name="Li Y.H."/>
            <person name="Zhan D.L."/>
            <person name="Shen Y.T."/>
            <person name="Niu Q.F."/>
            <person name="Chang L."/>
            <person name="Qiu J."/>
            <person name="Zhao L."/>
            <person name="Xie H.B."/>
            <person name="Fu W.Y."/>
            <person name="Jin J."/>
            <person name="Li X.W."/>
            <person name="Jiao Y."/>
            <person name="Zhou C.C."/>
            <person name="Tu T."/>
            <person name="Chai C.Y."/>
            <person name="Gao J.L."/>
            <person name="Fan L.J."/>
            <person name="van de Weg E."/>
            <person name="Wang J.Y."/>
            <person name="Gao Z.S."/>
        </authorList>
    </citation>
    <scope>NUCLEOTIDE SEQUENCE [LARGE SCALE GENOMIC DNA]</scope>
    <source>
        <tissue evidence="1">Leaves</tissue>
    </source>
</reference>
<dbReference type="OrthoDB" id="1215883at2759"/>
<keyword evidence="2" id="KW-1185">Reference proteome</keyword>
<accession>A0A6A1UPU9</accession>
<dbReference type="AlphaFoldDB" id="A0A6A1UPU9"/>
<sequence length="155" mass="17847">MGDKCERGLARRNSRHTDVPALFKDEVAKAGAQKVEWSHFANISTGVQEAKYALEEIQNDLQWSVSEELMQKETSVSKEYIWLRRDEESFLRPKSRTNWLNLGDQNSTFFFHAVKKFQSKSKIGSVSLDDGTSVTEPSRFRTLWLISIRLYGANL</sequence>
<comment type="caution">
    <text evidence="1">The sequence shown here is derived from an EMBL/GenBank/DDBJ whole genome shotgun (WGS) entry which is preliminary data.</text>
</comment>
<dbReference type="Proteomes" id="UP000516437">
    <property type="component" value="Unassembled WGS sequence"/>
</dbReference>
<organism evidence="1 2">
    <name type="scientific">Morella rubra</name>
    <name type="common">Chinese bayberry</name>
    <dbReference type="NCBI Taxonomy" id="262757"/>
    <lineage>
        <taxon>Eukaryota</taxon>
        <taxon>Viridiplantae</taxon>
        <taxon>Streptophyta</taxon>
        <taxon>Embryophyta</taxon>
        <taxon>Tracheophyta</taxon>
        <taxon>Spermatophyta</taxon>
        <taxon>Magnoliopsida</taxon>
        <taxon>eudicotyledons</taxon>
        <taxon>Gunneridae</taxon>
        <taxon>Pentapetalae</taxon>
        <taxon>rosids</taxon>
        <taxon>fabids</taxon>
        <taxon>Fagales</taxon>
        <taxon>Myricaceae</taxon>
        <taxon>Morella</taxon>
    </lineage>
</organism>
<name>A0A6A1UPU9_9ROSI</name>
<gene>
    <name evidence="1" type="ORF">CJ030_MR0G005033</name>
</gene>
<dbReference type="EMBL" id="RXIC02000095">
    <property type="protein sequence ID" value="KAB1201120.1"/>
    <property type="molecule type" value="Genomic_DNA"/>
</dbReference>
<protein>
    <submittedName>
        <fullName evidence="1">Uncharacterized protein</fullName>
    </submittedName>
</protein>